<dbReference type="EMBL" id="CACRUV010000048">
    <property type="protein sequence ID" value="VYU69391.1"/>
    <property type="molecule type" value="Genomic_DNA"/>
</dbReference>
<evidence type="ECO:0000313" key="1">
    <source>
        <dbReference type="EMBL" id="VYU69391.1"/>
    </source>
</evidence>
<gene>
    <name evidence="1" type="ORF">PMLFYP103_03273</name>
</gene>
<protein>
    <submittedName>
        <fullName evidence="1">Uncharacterized protein</fullName>
    </submittedName>
</protein>
<reference evidence="1" key="1">
    <citation type="submission" date="2019-11" db="EMBL/GenBank/DDBJ databases">
        <authorList>
            <person name="Feng L."/>
        </authorList>
    </citation>
    <scope>NUCLEOTIDE SEQUENCE</scope>
    <source>
        <strain evidence="1">PmerdaeLFYP103</strain>
    </source>
</reference>
<proteinExistence type="predicted"/>
<name>A0A6N3GZH1_9BACT</name>
<sequence length="36" mass="4327">MLTLQERLLEFQDSFFYEEPQVPFSTIESAYKRAVI</sequence>
<accession>A0A6N3GZH1</accession>
<dbReference type="AlphaFoldDB" id="A0A6N3GZH1"/>
<organism evidence="1">
    <name type="scientific">Parabacteroides merdae</name>
    <dbReference type="NCBI Taxonomy" id="46503"/>
    <lineage>
        <taxon>Bacteria</taxon>
        <taxon>Pseudomonadati</taxon>
        <taxon>Bacteroidota</taxon>
        <taxon>Bacteroidia</taxon>
        <taxon>Bacteroidales</taxon>
        <taxon>Tannerellaceae</taxon>
        <taxon>Parabacteroides</taxon>
    </lineage>
</organism>